<reference evidence="1" key="1">
    <citation type="submission" date="2020-04" db="EMBL/GenBank/DDBJ databases">
        <authorList>
            <person name="Alioto T."/>
            <person name="Alioto T."/>
            <person name="Gomez Garrido J."/>
        </authorList>
    </citation>
    <scope>NUCLEOTIDE SEQUENCE</scope>
    <source>
        <strain evidence="1">A484AB</strain>
    </source>
</reference>
<dbReference type="CDD" id="cd01650">
    <property type="entry name" value="RT_nLTR_like"/>
    <property type="match status" value="1"/>
</dbReference>
<keyword evidence="2" id="KW-1185">Reference proteome</keyword>
<dbReference type="PANTHER" id="PTHR33332">
    <property type="entry name" value="REVERSE TRANSCRIPTASE DOMAIN-CONTAINING PROTEIN"/>
    <property type="match status" value="1"/>
</dbReference>
<dbReference type="EMBL" id="CACRXK020000687">
    <property type="protein sequence ID" value="CAB3984034.1"/>
    <property type="molecule type" value="Genomic_DNA"/>
</dbReference>
<dbReference type="AlphaFoldDB" id="A0A6S7FV69"/>
<sequence>MKIKSLAKENNYTPSQLPFVPTSYTESDQFAFEPVECSLVEYTVKSMPDNKAPGIDKVPIRVIKDCLPVIAPWITSIINKSLVNNIFPSAWKIAEVILILKEGGHEQANNNRPISLPPVLSKVCERVALNQLTSYLTINRRLSLHQSGNKTWHSTETSLIHSTGSILKEIDQKKVTAVILLDMSKAFDSINHNILLAKLEDVGVSSSCLTWFRSYLSERYQAVRINSTLSEKFSVVSGVPQGSILGPLLFSIYVNDLPSATKTCSFESYVDDTKLLLSFHINDSNAALVDLNEDLIRIRNWCFDNLLLLNPGRIKLMVYGSRQMLARLPEFRLSLLGKELTPAATVKDLGVMFDPILSFDNYILSTVWSCKSSLCQINRAKHAFNKNLLVTVINVLVFSKLYYCSSLWPTLPAVTYPAFKGSRISQHE</sequence>
<dbReference type="InterPro" id="IPR043502">
    <property type="entry name" value="DNA/RNA_pol_sf"/>
</dbReference>
<comment type="caution">
    <text evidence="1">The sequence shown here is derived from an EMBL/GenBank/DDBJ whole genome shotgun (WGS) entry which is preliminary data.</text>
</comment>
<dbReference type="InterPro" id="IPR000477">
    <property type="entry name" value="RT_dom"/>
</dbReference>
<gene>
    <name evidence="1" type="ORF">PACLA_8A004189</name>
</gene>
<accession>A0A6S7FV69</accession>
<dbReference type="SUPFAM" id="SSF56672">
    <property type="entry name" value="DNA/RNA polymerases"/>
    <property type="match status" value="1"/>
</dbReference>
<name>A0A6S7FV69_PARCT</name>
<evidence type="ECO:0000313" key="2">
    <source>
        <dbReference type="Proteomes" id="UP001152795"/>
    </source>
</evidence>
<dbReference type="Pfam" id="PF00078">
    <property type="entry name" value="RVT_1"/>
    <property type="match status" value="1"/>
</dbReference>
<protein>
    <submittedName>
        <fullName evidence="1">Uncharacterized protein</fullName>
    </submittedName>
</protein>
<organism evidence="1 2">
    <name type="scientific">Paramuricea clavata</name>
    <name type="common">Red gorgonian</name>
    <name type="synonym">Violescent sea-whip</name>
    <dbReference type="NCBI Taxonomy" id="317549"/>
    <lineage>
        <taxon>Eukaryota</taxon>
        <taxon>Metazoa</taxon>
        <taxon>Cnidaria</taxon>
        <taxon>Anthozoa</taxon>
        <taxon>Octocorallia</taxon>
        <taxon>Malacalcyonacea</taxon>
        <taxon>Plexauridae</taxon>
        <taxon>Paramuricea</taxon>
    </lineage>
</organism>
<dbReference type="PROSITE" id="PS50878">
    <property type="entry name" value="RT_POL"/>
    <property type="match status" value="1"/>
</dbReference>
<dbReference type="Proteomes" id="UP001152795">
    <property type="component" value="Unassembled WGS sequence"/>
</dbReference>
<dbReference type="OrthoDB" id="6015349at2759"/>
<evidence type="ECO:0000313" key="1">
    <source>
        <dbReference type="EMBL" id="CAB3984034.1"/>
    </source>
</evidence>
<proteinExistence type="predicted"/>